<dbReference type="Proteomes" id="UP000008225">
    <property type="component" value="Chromosome 15"/>
</dbReference>
<dbReference type="CDD" id="cd22497">
    <property type="entry name" value="KH-I_IGF2BP2_rpt3"/>
    <property type="match status" value="1"/>
</dbReference>
<dbReference type="InterPro" id="IPR036612">
    <property type="entry name" value="KH_dom_type_1_sf"/>
</dbReference>
<keyword evidence="6" id="KW-0963">Cytoplasm</keyword>
<dbReference type="InterPro" id="IPR012677">
    <property type="entry name" value="Nucleotide-bd_a/b_plait_sf"/>
</dbReference>
<name>F7H090_CALJA</name>
<dbReference type="EMBL" id="GAMT01006813">
    <property type="protein sequence ID" value="JAB05048.1"/>
    <property type="molecule type" value="mRNA"/>
</dbReference>
<dbReference type="GO" id="GO:0001817">
    <property type="term" value="P:regulation of cytokine production"/>
    <property type="evidence" value="ECO:0007669"/>
    <property type="project" value="UniProtKB-ARBA"/>
</dbReference>
<evidence type="ECO:0000256" key="8">
    <source>
        <dbReference type="ARBA" id="ARBA00022737"/>
    </source>
</evidence>
<dbReference type="PANTHER" id="PTHR10288">
    <property type="entry name" value="KH DOMAIN CONTAINING RNA BINDING PROTEIN"/>
    <property type="match status" value="1"/>
</dbReference>
<dbReference type="FunFam" id="3.30.70.330:FF:000099">
    <property type="entry name" value="insulin-like growth factor 2 mRNA-binding protein 3 isoform X1"/>
    <property type="match status" value="1"/>
</dbReference>
<evidence type="ECO:0000256" key="1">
    <source>
        <dbReference type="ARBA" id="ARBA00004123"/>
    </source>
</evidence>
<feature type="region of interest" description="Disordered" evidence="18">
    <location>
        <begin position="157"/>
        <end position="188"/>
    </location>
</feature>
<evidence type="ECO:0000256" key="5">
    <source>
        <dbReference type="ARBA" id="ARBA00022448"/>
    </source>
</evidence>
<dbReference type="HOGENOM" id="CLU_020744_1_0_1"/>
<dbReference type="GO" id="GO:1990247">
    <property type="term" value="F:N6-methyladenosine-containing RNA reader activity"/>
    <property type="evidence" value="ECO:0007669"/>
    <property type="project" value="UniProtKB-ARBA"/>
</dbReference>
<dbReference type="GO" id="GO:0070934">
    <property type="term" value="P:CRD-mediated mRNA stabilization"/>
    <property type="evidence" value="ECO:0007669"/>
    <property type="project" value="UniProtKB-ARBA"/>
</dbReference>
<dbReference type="Bgee" id="ENSCJAG00000014731">
    <property type="expression patterns" value="Expressed in testis and 3 other cell types or tissues"/>
</dbReference>
<reference evidence="21" key="1">
    <citation type="submission" date="2009-03" db="EMBL/GenBank/DDBJ databases">
        <authorList>
            <person name="Warren W."/>
            <person name="Ye L."/>
            <person name="Minx P."/>
            <person name="Worley K."/>
            <person name="Gibbs R."/>
            <person name="Wilson R.K."/>
        </authorList>
    </citation>
    <scope>NUCLEOTIDE SEQUENCE [LARGE SCALE GENOMIC DNA]</scope>
</reference>
<evidence type="ECO:0000256" key="9">
    <source>
        <dbReference type="ARBA" id="ARBA00022816"/>
    </source>
</evidence>
<comment type="similarity">
    <text evidence="4">Belongs to the RRM IMP/VICKZ family.</text>
</comment>
<dbReference type="Gene3D" id="3.30.70.330">
    <property type="match status" value="2"/>
</dbReference>
<dbReference type="CDD" id="cd22500">
    <property type="entry name" value="KH-I_IGF2BP2_rpt4"/>
    <property type="match status" value="1"/>
</dbReference>
<dbReference type="SUPFAM" id="SSF54928">
    <property type="entry name" value="RNA-binding domain, RBD"/>
    <property type="match status" value="1"/>
</dbReference>
<dbReference type="Pfam" id="PF00076">
    <property type="entry name" value="RRM_1"/>
    <property type="match status" value="2"/>
</dbReference>
<evidence type="ECO:0000259" key="19">
    <source>
        <dbReference type="PROSITE" id="PS50102"/>
    </source>
</evidence>
<dbReference type="CTD" id="10644"/>
<evidence type="ECO:0000256" key="7">
    <source>
        <dbReference type="ARBA" id="ARBA00022553"/>
    </source>
</evidence>
<evidence type="ECO:0000256" key="12">
    <source>
        <dbReference type="ARBA" id="ARBA00023242"/>
    </source>
</evidence>
<dbReference type="GO" id="GO:0003730">
    <property type="term" value="F:mRNA 3'-UTR binding"/>
    <property type="evidence" value="ECO:0007669"/>
    <property type="project" value="UniProtKB-ARBA"/>
</dbReference>
<evidence type="ECO:0000256" key="17">
    <source>
        <dbReference type="PROSITE-ProRule" id="PRU00176"/>
    </source>
</evidence>
<evidence type="ECO:0000313" key="21">
    <source>
        <dbReference type="Ensembl" id="ENSCJAP00000027187.3"/>
    </source>
</evidence>
<keyword evidence="5" id="KW-0813">Transport</keyword>
<dbReference type="GO" id="GO:0048027">
    <property type="term" value="F:mRNA 5'-UTR binding"/>
    <property type="evidence" value="ECO:0007669"/>
    <property type="project" value="UniProtKB-ARBA"/>
</dbReference>
<dbReference type="PROSITE" id="PS50102">
    <property type="entry name" value="RRM"/>
    <property type="match status" value="2"/>
</dbReference>
<sequence length="556" mass="61854">MMNKLYIGNLSPAVTADDLRQLFGDRKLPLAGQVLLKSGYAFVDYPDQNWAIRAIETLSGKVELHGKIMEVDYSVSKKLRSRKIQIRNIPPHLQWEVLDGLLAQYGTVENVEQVNTDTETAVVNVTYATREEAKIAMEKLSGHQFENYSFKISYIPDEEVSSPSPPQRAQRGDHSSREQGHAPGGSSQARQIDFPLRILVPTQFVGAIIGKEGLTIKNITKQTQSRVDIHRKENSGAAEKPVTIHATPEGTSEACRMILEIMQKEADETKLAEEIPLKILAHNGLVGRLIGKEGRNLKKIEHETGTKITISSLQDLSIYNPERTITVKGTVEACACAEIEIMKKLREAFENDMLAVNTHSGYFSSLYPHHQFGPFPHHHSYPEQEIVNLFIPTQAVGAIIGKKGAHIKQLARFAGASIKIAPAEGPDVSERMVIITGPPEAQFKAQGRIFGKLKEENFFNPKEEVKLEAHIRVPSSTAGRVIGKGGKTVNELQNLTSAEVIVPRDQTPDENEEVIVRIIGHFFASQTAQRKIREIVQQVKHQEQKYPQGVASQRSK</sequence>
<dbReference type="Pfam" id="PF00013">
    <property type="entry name" value="KH_1"/>
    <property type="match status" value="4"/>
</dbReference>
<proteinExistence type="evidence at transcript level"/>
<evidence type="ECO:0000256" key="14">
    <source>
        <dbReference type="ARBA" id="ARBA00071378"/>
    </source>
</evidence>
<evidence type="ECO:0000256" key="15">
    <source>
        <dbReference type="ARBA" id="ARBA00075674"/>
    </source>
</evidence>
<evidence type="ECO:0000256" key="3">
    <source>
        <dbReference type="ARBA" id="ARBA00004210"/>
    </source>
</evidence>
<evidence type="ECO:0000256" key="16">
    <source>
        <dbReference type="ARBA" id="ARBA00077518"/>
    </source>
</evidence>
<evidence type="ECO:0000256" key="4">
    <source>
        <dbReference type="ARBA" id="ARBA00009094"/>
    </source>
</evidence>
<dbReference type="Ensembl" id="ENSCJAT00000028740.5">
    <property type="protein sequence ID" value="ENSCJAP00000027187.3"/>
    <property type="gene ID" value="ENSCJAG00000014731.5"/>
</dbReference>
<dbReference type="SMART" id="SM00322">
    <property type="entry name" value="KH"/>
    <property type="match status" value="4"/>
</dbReference>
<keyword evidence="11 17" id="KW-0694">RNA-binding</keyword>
<keyword evidence="7" id="KW-0597">Phosphoprotein</keyword>
<dbReference type="InterPro" id="IPR004088">
    <property type="entry name" value="KH_dom_type_1"/>
</dbReference>
<accession>U3AXP3</accession>
<dbReference type="GO" id="GO:0051028">
    <property type="term" value="P:mRNA transport"/>
    <property type="evidence" value="ECO:0007669"/>
    <property type="project" value="UniProtKB-KW"/>
</dbReference>
<evidence type="ECO:0000256" key="6">
    <source>
        <dbReference type="ARBA" id="ARBA00022490"/>
    </source>
</evidence>
<evidence type="ECO:0000313" key="20">
    <source>
        <dbReference type="EMBL" id="JAB05048.1"/>
    </source>
</evidence>
<reference evidence="20" key="2">
    <citation type="journal article" date="2014" name="Gigascience">
        <title>De novo assembly of the common marmoset transcriptome from NextGen mRNA sequences.</title>
        <authorList>
            <person name="Maudhoo M.D."/>
            <person name="Ren D."/>
            <person name="Gradnigo J.S."/>
            <person name="Gibbs R.M."/>
            <person name="Lubker A.C."/>
            <person name="Moriyama E.N."/>
            <person name="French J.A."/>
            <person name="Norgren R.B.Jr."/>
        </authorList>
    </citation>
    <scope>NUCLEOTIDE SEQUENCE</scope>
    <source>
        <tissue evidence="20">Bladder</tissue>
    </source>
</reference>
<protein>
    <recommendedName>
        <fullName evidence="14">Insulin-like growth factor 2 mRNA-binding protein 2</fullName>
    </recommendedName>
    <alternativeName>
        <fullName evidence="15">IGF-II mRNA-binding protein 2</fullName>
    </alternativeName>
    <alternativeName>
        <fullName evidence="16">VICKZ family member 2</fullName>
    </alternativeName>
</protein>
<feature type="compositionally biased region" description="Basic and acidic residues" evidence="18">
    <location>
        <begin position="170"/>
        <end position="180"/>
    </location>
</feature>
<reference evidence="21" key="3">
    <citation type="submission" date="2025-05" db="UniProtKB">
        <authorList>
            <consortium name="Ensembl"/>
        </authorList>
    </citation>
    <scope>IDENTIFICATION</scope>
</reference>
<evidence type="ECO:0000256" key="2">
    <source>
        <dbReference type="ARBA" id="ARBA00004201"/>
    </source>
</evidence>
<evidence type="ECO:0000256" key="18">
    <source>
        <dbReference type="SAM" id="MobiDB-lite"/>
    </source>
</evidence>
<keyword evidence="8" id="KW-0677">Repeat</keyword>
<dbReference type="CDD" id="cd12629">
    <property type="entry name" value="RRM2_IGF2BP2"/>
    <property type="match status" value="1"/>
</dbReference>
<dbReference type="FunFam" id="3.30.70.330:FF:000293">
    <property type="entry name" value="insulin-like growth factor 2 mRNA-binding protein 2 isoform X1"/>
    <property type="match status" value="1"/>
</dbReference>
<dbReference type="FunFam" id="3.30.1370.10:FF:000027">
    <property type="entry name" value="insulin-like growth factor 2 mRNA-binding protein 3 isoform X1"/>
    <property type="match status" value="1"/>
</dbReference>
<keyword evidence="22" id="KW-1185">Reference proteome</keyword>
<keyword evidence="12" id="KW-0539">Nucleus</keyword>
<evidence type="ECO:0000256" key="10">
    <source>
        <dbReference type="ARBA" id="ARBA00022845"/>
    </source>
</evidence>
<dbReference type="GeneID" id="100397330"/>
<feature type="domain" description="RRM" evidence="19">
    <location>
        <begin position="3"/>
        <end position="76"/>
    </location>
</feature>
<dbReference type="GO" id="GO:0005634">
    <property type="term" value="C:nucleus"/>
    <property type="evidence" value="ECO:0007669"/>
    <property type="project" value="UniProtKB-SubCell"/>
</dbReference>
<accession>F7H090</accession>
<dbReference type="RefSeq" id="XP_035130571.1">
    <property type="nucleotide sequence ID" value="XM_035274680.2"/>
</dbReference>
<dbReference type="SUPFAM" id="SSF54791">
    <property type="entry name" value="Eukaryotic type KH-domain (KH-domain type I)"/>
    <property type="match status" value="4"/>
</dbReference>
<organism evidence="21 22">
    <name type="scientific">Callithrix jacchus</name>
    <name type="common">White-tufted-ear marmoset</name>
    <name type="synonym">Simia Jacchus</name>
    <dbReference type="NCBI Taxonomy" id="9483"/>
    <lineage>
        <taxon>Eukaryota</taxon>
        <taxon>Metazoa</taxon>
        <taxon>Chordata</taxon>
        <taxon>Craniata</taxon>
        <taxon>Vertebrata</taxon>
        <taxon>Euteleostomi</taxon>
        <taxon>Mammalia</taxon>
        <taxon>Eutheria</taxon>
        <taxon>Euarchontoglires</taxon>
        <taxon>Primates</taxon>
        <taxon>Haplorrhini</taxon>
        <taxon>Platyrrhini</taxon>
        <taxon>Cebidae</taxon>
        <taxon>Callitrichinae</taxon>
        <taxon>Callithrix</taxon>
        <taxon>Callithrix</taxon>
    </lineage>
</organism>
<evidence type="ECO:0000256" key="11">
    <source>
        <dbReference type="ARBA" id="ARBA00022884"/>
    </source>
</evidence>
<dbReference type="InterPro" id="IPR035979">
    <property type="entry name" value="RBD_domain_sf"/>
</dbReference>
<dbReference type="GO" id="GO:0000932">
    <property type="term" value="C:P-body"/>
    <property type="evidence" value="ECO:0007669"/>
    <property type="project" value="UniProtKB-SubCell"/>
</dbReference>
<gene>
    <name evidence="20 21" type="primary">IGF2BP2</name>
</gene>
<dbReference type="FunFam" id="3.30.310.210:FF:000001">
    <property type="entry name" value="insulin-like growth factor 2 mRNA-binding protein 1 isoform X1"/>
    <property type="match status" value="1"/>
</dbReference>
<dbReference type="SMART" id="SM00360">
    <property type="entry name" value="RRM"/>
    <property type="match status" value="2"/>
</dbReference>
<evidence type="ECO:0000313" key="22">
    <source>
        <dbReference type="Proteomes" id="UP000008225"/>
    </source>
</evidence>
<dbReference type="Gene3D" id="3.30.310.210">
    <property type="match status" value="1"/>
</dbReference>
<dbReference type="PROSITE" id="PS50084">
    <property type="entry name" value="KH_TYPE_1"/>
    <property type="match status" value="4"/>
</dbReference>
<dbReference type="Gene3D" id="3.30.1370.10">
    <property type="entry name" value="K Homology domain, type 1"/>
    <property type="match status" value="2"/>
</dbReference>
<keyword evidence="9" id="KW-0509">mRNA transport</keyword>
<dbReference type="InterPro" id="IPR000504">
    <property type="entry name" value="RRM_dom"/>
</dbReference>
<feature type="domain" description="RRM" evidence="19">
    <location>
        <begin position="82"/>
        <end position="157"/>
    </location>
</feature>
<dbReference type="GO" id="GO:0006417">
    <property type="term" value="P:regulation of translation"/>
    <property type="evidence" value="ECO:0007669"/>
    <property type="project" value="UniProtKB-KW"/>
</dbReference>
<dbReference type="CDD" id="cd12626">
    <property type="entry name" value="RRM1_IGF2BP2"/>
    <property type="match status" value="1"/>
</dbReference>
<keyword evidence="10" id="KW-0810">Translation regulation</keyword>
<comment type="subcellular location">
    <subcellularLocation>
        <location evidence="2">Cytoplasm</location>
        <location evidence="2">P-body</location>
    </subcellularLocation>
    <subcellularLocation>
        <location evidence="3">Cytoplasm</location>
        <location evidence="3">Stress granule</location>
    </subcellularLocation>
    <subcellularLocation>
        <location evidence="1">Nucleus</location>
    </subcellularLocation>
</comment>
<dbReference type="CDD" id="cd22491">
    <property type="entry name" value="KH-I_IGF2BP2_rpt1"/>
    <property type="match status" value="1"/>
</dbReference>
<dbReference type="InterPro" id="IPR004087">
    <property type="entry name" value="KH_dom"/>
</dbReference>
<dbReference type="FunFam" id="3.30.1370.10:FF:000026">
    <property type="entry name" value="Insulin-like growth factor 2 mRNA-binding protein 3"/>
    <property type="match status" value="1"/>
</dbReference>
<dbReference type="InterPro" id="IPR034843">
    <property type="entry name" value="IGF2BP2_RRM1"/>
</dbReference>
<dbReference type="AlphaFoldDB" id="F7H090"/>
<dbReference type="GeneTree" id="ENSGT00940000154913"/>
<evidence type="ECO:0000256" key="13">
    <source>
        <dbReference type="ARBA" id="ARBA00058233"/>
    </source>
</evidence>
<comment type="function">
    <text evidence="13">RNA-binding factor that recruits target transcripts to cytoplasmic protein-RNA complexes (mRNPs). This transcript 'caging' into mRNPs allows mRNA transport and transient storage. It also modulates the rate and location at which target transcripts encounter the translational apparatus and shields them from endonuclease attacks or microRNA-mediated degradation. Preferentially binds to N6-methyladenosine (m6A)-containing mRNAs and increases their stability. Binds to the 5'-UTR of the insulin-like growth factor 2 (IGF2) mRNAs. Binding is isoform-specific. Binds to beta-actin/ACTB and MYC transcripts. Increases MYC mRNA stability by binding to the coding region instability determinant (CRD) and binding is enhanced by m6A-modification of the CRD.</text>
</comment>
<dbReference type="GO" id="GO:0010494">
    <property type="term" value="C:cytoplasmic stress granule"/>
    <property type="evidence" value="ECO:0007669"/>
    <property type="project" value="UniProtKB-SubCell"/>
</dbReference>